<dbReference type="Proteomes" id="UP000249016">
    <property type="component" value="Unassembled WGS sequence"/>
</dbReference>
<dbReference type="OrthoDB" id="9806233at2"/>
<proteinExistence type="predicted"/>
<feature type="signal peptide" evidence="1">
    <location>
        <begin position="1"/>
        <end position="19"/>
    </location>
</feature>
<organism evidence="3 4">
    <name type="scientific">Spirosoma telluris</name>
    <dbReference type="NCBI Taxonomy" id="2183553"/>
    <lineage>
        <taxon>Bacteria</taxon>
        <taxon>Pseudomonadati</taxon>
        <taxon>Bacteroidota</taxon>
        <taxon>Cytophagia</taxon>
        <taxon>Cytophagales</taxon>
        <taxon>Cytophagaceae</taxon>
        <taxon>Spirosoma</taxon>
    </lineage>
</organism>
<evidence type="ECO:0000313" key="4">
    <source>
        <dbReference type="Proteomes" id="UP000249016"/>
    </source>
</evidence>
<dbReference type="EMBL" id="QLII01000001">
    <property type="protein sequence ID" value="RAI74967.1"/>
    <property type="molecule type" value="Genomic_DNA"/>
</dbReference>
<dbReference type="Pfam" id="PF06439">
    <property type="entry name" value="3keto-disac_hyd"/>
    <property type="match status" value="1"/>
</dbReference>
<dbReference type="RefSeq" id="WP_111342788.1">
    <property type="nucleotide sequence ID" value="NZ_QLII01000001.1"/>
</dbReference>
<dbReference type="GO" id="GO:0016787">
    <property type="term" value="F:hydrolase activity"/>
    <property type="evidence" value="ECO:0007669"/>
    <property type="project" value="InterPro"/>
</dbReference>
<evidence type="ECO:0000313" key="3">
    <source>
        <dbReference type="EMBL" id="RAI74967.1"/>
    </source>
</evidence>
<keyword evidence="4" id="KW-1185">Reference proteome</keyword>
<feature type="chain" id="PRO_5016404963" evidence="1">
    <location>
        <begin position="20"/>
        <end position="247"/>
    </location>
</feature>
<feature type="domain" description="3-keto-alpha-glucoside-1,2-lyase/3-keto-2-hydroxy-glucal hydratase" evidence="2">
    <location>
        <begin position="34"/>
        <end position="245"/>
    </location>
</feature>
<comment type="caution">
    <text evidence="3">The sequence shown here is derived from an EMBL/GenBank/DDBJ whole genome shotgun (WGS) entry which is preliminary data.</text>
</comment>
<keyword evidence="1" id="KW-0732">Signal</keyword>
<dbReference type="Gene3D" id="2.60.120.560">
    <property type="entry name" value="Exo-inulinase, domain 1"/>
    <property type="match status" value="1"/>
</dbReference>
<gene>
    <name evidence="3" type="ORF">HMF3257_13350</name>
</gene>
<reference evidence="3 4" key="1">
    <citation type="submission" date="2018-06" db="EMBL/GenBank/DDBJ databases">
        <title>Spirosoma sp. HMF3257 Genome sequencing and assembly.</title>
        <authorList>
            <person name="Kang H."/>
            <person name="Cha I."/>
            <person name="Kim H."/>
            <person name="Kang J."/>
            <person name="Joh K."/>
        </authorList>
    </citation>
    <scope>NUCLEOTIDE SEQUENCE [LARGE SCALE GENOMIC DNA]</scope>
    <source>
        <strain evidence="3 4">HMF3257</strain>
    </source>
</reference>
<name>A0A327NII8_9BACT</name>
<evidence type="ECO:0000259" key="2">
    <source>
        <dbReference type="Pfam" id="PF06439"/>
    </source>
</evidence>
<accession>A0A327NII8</accession>
<evidence type="ECO:0000256" key="1">
    <source>
        <dbReference type="SAM" id="SignalP"/>
    </source>
</evidence>
<dbReference type="InterPro" id="IPR010496">
    <property type="entry name" value="AL/BT2_dom"/>
</dbReference>
<protein>
    <submittedName>
        <fullName evidence="3">DUF1080 domain-containing protein</fullName>
    </submittedName>
</protein>
<sequence length="247" mass="27570">MKKLLISGILFLALVAAKGQQTPNTLTAQEKKDGWKLLFDGKTTNGWRGAYKDKFPEKGWDVTDGMLTIQQSNGSESESFGDIVTDGEYSDFDLVFDFKLTEGANSGVKYFVAEQSPKPKGSAFGLEFQVLDDDKHPDAKLGRNGNRTVGSLYDLIPATGKQAKPIGEWNTGRVISKGKHVEHWLNGKKVVEYERGSEQFRELVAMSKYKAPNYNANGRFGEAPKGHILFQDHGNRVYFRNIKIKTL</sequence>
<dbReference type="AlphaFoldDB" id="A0A327NII8"/>